<dbReference type="SUPFAM" id="SSF48230">
    <property type="entry name" value="Chondroitin AC/alginate lyase"/>
    <property type="match status" value="1"/>
</dbReference>
<sequence length="520" mass="59546">MSIFCYLETLRHLRLTQMTHQLKHRLYRPALRVASPPKTHPGVTMFTEPIAKPCCYDSQGRFTFLNISDSFRDWNMDEHGMLWAYNLNYMDWLGQEGISEEECLMWLDRFIDELPSNHVGLDPYPIALRAINWAKFLSRHPQGCNKKRIDSMYAQILLLEHKLEYHLLGNHLLEDAYALFIASVFFSDERLFSKAAHLLEEQLREQILPDGAHYEQSPMYHCIMLDRLLDCINFSANNQLFVLQETFTNTLKQKAALMLGHLQSIIYSDGSIPLLNDSAYDIAPTAGQLFDYARKLNILWNPIPLRECGYRKLNDKGMEVILDIGNITASYQPGHSHADTFNYELRIDGQPVIIDTGISTYNKDPRRQYERSTAAHNTVSVAGKDSSMVWGGFRVGRRAKVTIVKDCPTEILAHHDGFGRHIIHQRHFALCDHSIHIEDLIIGNVTNAISYLHFSPQTDVSIVSETDGIIKAGKVMIKAEGFNGISVKTDYVSTEYNKLQPCQVLELSFQQQLSYSIKVM</sequence>
<keyword evidence="4" id="KW-0456">Lyase</keyword>
<comment type="subcellular location">
    <subcellularLocation>
        <location evidence="1">Periplasm</location>
    </subcellularLocation>
</comment>
<dbReference type="InterPro" id="IPR008929">
    <property type="entry name" value="Chondroitin_lyas"/>
</dbReference>
<reference evidence="7 8" key="1">
    <citation type="submission" date="2016-11" db="EMBL/GenBank/DDBJ databases">
        <authorList>
            <person name="Jaros S."/>
            <person name="Januszkiewicz K."/>
            <person name="Wedrychowicz H."/>
        </authorList>
    </citation>
    <scope>NUCLEOTIDE SEQUENCE [LARGE SCALE GENOMIC DNA]</scope>
    <source>
        <strain evidence="7 8">KHT3</strain>
    </source>
</reference>
<dbReference type="Pfam" id="PF07940">
    <property type="entry name" value="Hepar_II_III_C"/>
    <property type="match status" value="1"/>
</dbReference>
<name>A0A1M6VY53_XYLRU</name>
<organism evidence="7 8">
    <name type="scientific">Xylanibacter ruminicola</name>
    <name type="common">Prevotella ruminicola</name>
    <dbReference type="NCBI Taxonomy" id="839"/>
    <lineage>
        <taxon>Bacteria</taxon>
        <taxon>Pseudomonadati</taxon>
        <taxon>Bacteroidota</taxon>
        <taxon>Bacteroidia</taxon>
        <taxon>Bacteroidales</taxon>
        <taxon>Prevotellaceae</taxon>
        <taxon>Xylanibacter</taxon>
    </lineage>
</organism>
<evidence type="ECO:0000259" key="6">
    <source>
        <dbReference type="Pfam" id="PF16889"/>
    </source>
</evidence>
<feature type="domain" description="Heparinase II/III-like C-terminal" evidence="5">
    <location>
        <begin position="303"/>
        <end position="511"/>
    </location>
</feature>
<evidence type="ECO:0000256" key="3">
    <source>
        <dbReference type="ARBA" id="ARBA00022764"/>
    </source>
</evidence>
<dbReference type="GO" id="GO:0042597">
    <property type="term" value="C:periplasmic space"/>
    <property type="evidence" value="ECO:0007669"/>
    <property type="project" value="UniProtKB-SubCell"/>
</dbReference>
<keyword evidence="3" id="KW-0574">Periplasm</keyword>
<dbReference type="GO" id="GO:0016829">
    <property type="term" value="F:lyase activity"/>
    <property type="evidence" value="ECO:0007669"/>
    <property type="project" value="UniProtKB-KW"/>
</dbReference>
<protein>
    <submittedName>
        <fullName evidence="7">Uncharacterized conserved protein, heparinase superfamily</fullName>
    </submittedName>
</protein>
<dbReference type="PANTHER" id="PTHR39210">
    <property type="entry name" value="HEPARIN-SULFATE LYASE"/>
    <property type="match status" value="1"/>
</dbReference>
<dbReference type="AlphaFoldDB" id="A0A1M6VY53"/>
<gene>
    <name evidence="7" type="ORF">SAMN05216463_11490</name>
</gene>
<dbReference type="EMBL" id="FRBD01000014">
    <property type="protein sequence ID" value="SHK86452.1"/>
    <property type="molecule type" value="Genomic_DNA"/>
</dbReference>
<evidence type="ECO:0000259" key="5">
    <source>
        <dbReference type="Pfam" id="PF07940"/>
    </source>
</evidence>
<proteinExistence type="predicted"/>
<evidence type="ECO:0000313" key="8">
    <source>
        <dbReference type="Proteomes" id="UP000184130"/>
    </source>
</evidence>
<evidence type="ECO:0000256" key="2">
    <source>
        <dbReference type="ARBA" id="ARBA00022729"/>
    </source>
</evidence>
<dbReference type="PANTHER" id="PTHR39210:SF1">
    <property type="entry name" value="HEPARIN-SULFATE LYASE"/>
    <property type="match status" value="1"/>
</dbReference>
<dbReference type="Pfam" id="PF16889">
    <property type="entry name" value="Hepar_II_III_N"/>
    <property type="match status" value="1"/>
</dbReference>
<dbReference type="OrthoDB" id="7335480at2"/>
<evidence type="ECO:0000256" key="4">
    <source>
        <dbReference type="ARBA" id="ARBA00023239"/>
    </source>
</evidence>
<feature type="domain" description="Heparin-sulfate lyase N-terminal" evidence="6">
    <location>
        <begin position="164"/>
        <end position="279"/>
    </location>
</feature>
<dbReference type="Gene3D" id="1.50.10.100">
    <property type="entry name" value="Chondroitin AC/alginate lyase"/>
    <property type="match status" value="1"/>
</dbReference>
<keyword evidence="2" id="KW-0732">Signal</keyword>
<dbReference type="Gene3D" id="2.70.98.70">
    <property type="match status" value="1"/>
</dbReference>
<dbReference type="Proteomes" id="UP000184130">
    <property type="component" value="Unassembled WGS sequence"/>
</dbReference>
<evidence type="ECO:0000256" key="1">
    <source>
        <dbReference type="ARBA" id="ARBA00004418"/>
    </source>
</evidence>
<dbReference type="InterPro" id="IPR031680">
    <property type="entry name" value="Hepar_II_III_N"/>
</dbReference>
<dbReference type="InterPro" id="IPR012480">
    <property type="entry name" value="Hepar_II_III_C"/>
</dbReference>
<evidence type="ECO:0000313" key="7">
    <source>
        <dbReference type="EMBL" id="SHK86452.1"/>
    </source>
</evidence>
<accession>A0A1M6VY53</accession>